<name>A0A9Q9B653_9PEZI</name>
<feature type="region of interest" description="Disordered" evidence="1">
    <location>
        <begin position="177"/>
        <end position="217"/>
    </location>
</feature>
<feature type="region of interest" description="Disordered" evidence="1">
    <location>
        <begin position="85"/>
        <end position="108"/>
    </location>
</feature>
<dbReference type="Proteomes" id="UP001056384">
    <property type="component" value="Chromosome 15"/>
</dbReference>
<gene>
    <name evidence="2" type="ORF">Slin15195_G130120</name>
</gene>
<keyword evidence="3" id="KW-1185">Reference proteome</keyword>
<proteinExistence type="predicted"/>
<dbReference type="AlphaFoldDB" id="A0A9Q9B653"/>
<feature type="compositionally biased region" description="Polar residues" evidence="1">
    <location>
        <begin position="85"/>
        <end position="98"/>
    </location>
</feature>
<sequence>MDALPPPPVDDTDDDMMSDMHRQQYHIARRRSSLDAWDKALHEQACRLQQDQQDLDANTARFRHTIAVHARERKQFEDYTTPVLSQTTTNRARTQTPSTPRPVARSEVKDAATQTTTAAMPASPKLYSTSQVNAMLQDHDRHLRNVVVEEVQRLVLESQHKMEGLHREYCDRLTESTTMSPVAPRHATKRTRLSDELASMSDTASVTHGTGRVRWSQ</sequence>
<dbReference type="EMBL" id="CP099432">
    <property type="protein sequence ID" value="USW59693.1"/>
    <property type="molecule type" value="Genomic_DNA"/>
</dbReference>
<evidence type="ECO:0000256" key="1">
    <source>
        <dbReference type="SAM" id="MobiDB-lite"/>
    </source>
</evidence>
<reference evidence="2" key="1">
    <citation type="submission" date="2022-06" db="EMBL/GenBank/DDBJ databases">
        <title>Complete genome sequences of two strains of the flax pathogen Septoria linicola.</title>
        <authorList>
            <person name="Lapalu N."/>
            <person name="Simon A."/>
            <person name="Demenou B."/>
            <person name="Paumier D."/>
            <person name="Guillot M.-P."/>
            <person name="Gout L."/>
            <person name="Valade R."/>
        </authorList>
    </citation>
    <scope>NUCLEOTIDE SEQUENCE</scope>
    <source>
        <strain evidence="2">SE15195</strain>
    </source>
</reference>
<evidence type="ECO:0000313" key="2">
    <source>
        <dbReference type="EMBL" id="USW59693.1"/>
    </source>
</evidence>
<accession>A0A9Q9B653</accession>
<evidence type="ECO:0000313" key="3">
    <source>
        <dbReference type="Proteomes" id="UP001056384"/>
    </source>
</evidence>
<organism evidence="2 3">
    <name type="scientific">Septoria linicola</name>
    <dbReference type="NCBI Taxonomy" id="215465"/>
    <lineage>
        <taxon>Eukaryota</taxon>
        <taxon>Fungi</taxon>
        <taxon>Dikarya</taxon>
        <taxon>Ascomycota</taxon>
        <taxon>Pezizomycotina</taxon>
        <taxon>Dothideomycetes</taxon>
        <taxon>Dothideomycetidae</taxon>
        <taxon>Mycosphaerellales</taxon>
        <taxon>Mycosphaerellaceae</taxon>
        <taxon>Septoria</taxon>
    </lineage>
</organism>
<protein>
    <submittedName>
        <fullName evidence="2">Uncharacterized protein</fullName>
    </submittedName>
</protein>